<accession>A0A1D1YRX3</accession>
<dbReference type="InterPro" id="IPR004314">
    <property type="entry name" value="Neprosin"/>
</dbReference>
<evidence type="ECO:0000259" key="1">
    <source>
        <dbReference type="PROSITE" id="PS52045"/>
    </source>
</evidence>
<dbReference type="PANTHER" id="PTHR31589">
    <property type="entry name" value="PROTEIN, PUTATIVE (DUF239)-RELATED-RELATED"/>
    <property type="match status" value="1"/>
</dbReference>
<sequence>MWETKPPMRSSIFPHISVPMASASASPTLLLLFALCFVLNNGVGECRKLAKGPMHEARNHTRIRPACVLNNEVQHTAQCYSPRSIYYGAKAKMSVHVLPTVQTAHVSSTLIEVLNDESDGTQKQLNMIRAGWQVSPDLYGDTQTRLFTYWTTDHNQTTGCYDVQCSGFIIESGTSIRPGSILSEWSSYGGDQTYITLTISKDPSSGHWWLVYEDAETRDTVGYWPNSLFTSLSKRATKIGYGGLVIFPKDSNGPPMGSGHLSNEGVDKAAHLRNLQFMDSSQTFQDYVHHSVKVDAPECYDVSSPSNTGDEAGVHFYFGGPKGCTNKR</sequence>
<dbReference type="EMBL" id="GDJX01010533">
    <property type="protein sequence ID" value="JAT57403.1"/>
    <property type="molecule type" value="Transcribed_RNA"/>
</dbReference>
<dbReference type="AlphaFoldDB" id="A0A1D1YRX3"/>
<dbReference type="Pfam" id="PF03080">
    <property type="entry name" value="Neprosin"/>
    <property type="match status" value="1"/>
</dbReference>
<evidence type="ECO:0000313" key="2">
    <source>
        <dbReference type="EMBL" id="JAT57403.1"/>
    </source>
</evidence>
<organism evidence="2">
    <name type="scientific">Anthurium amnicola</name>
    <dbReference type="NCBI Taxonomy" id="1678845"/>
    <lineage>
        <taxon>Eukaryota</taxon>
        <taxon>Viridiplantae</taxon>
        <taxon>Streptophyta</taxon>
        <taxon>Embryophyta</taxon>
        <taxon>Tracheophyta</taxon>
        <taxon>Spermatophyta</taxon>
        <taxon>Magnoliopsida</taxon>
        <taxon>Liliopsida</taxon>
        <taxon>Araceae</taxon>
        <taxon>Pothoideae</taxon>
        <taxon>Potheae</taxon>
        <taxon>Anthurium</taxon>
    </lineage>
</organism>
<dbReference type="PROSITE" id="PS52045">
    <property type="entry name" value="NEPROSIN_PEP_CD"/>
    <property type="match status" value="1"/>
</dbReference>
<dbReference type="Gene3D" id="3.90.1320.10">
    <property type="entry name" value="Outer-capsid protein sigma 3, large lobe"/>
    <property type="match status" value="1"/>
</dbReference>
<dbReference type="PANTHER" id="PTHR31589:SF223">
    <property type="entry name" value="PROTEIN, PUTATIVE (DUF239)-RELATED"/>
    <property type="match status" value="1"/>
</dbReference>
<name>A0A1D1YRX3_9ARAE</name>
<protein>
    <submittedName>
        <fullName evidence="2">CASP-like protein PHYPADRAFT_66946</fullName>
    </submittedName>
</protein>
<proteinExistence type="predicted"/>
<feature type="domain" description="Neprosin PEP catalytic" evidence="1">
    <location>
        <begin position="67"/>
        <end position="325"/>
    </location>
</feature>
<reference evidence="2" key="1">
    <citation type="submission" date="2015-07" db="EMBL/GenBank/DDBJ databases">
        <title>Transcriptome Assembly of Anthurium amnicola.</title>
        <authorList>
            <person name="Suzuki J."/>
        </authorList>
    </citation>
    <scope>NUCLEOTIDE SEQUENCE</scope>
</reference>
<gene>
    <name evidence="2" type="primary">PHYPADRAFT_66946</name>
    <name evidence="2" type="ORF">g.10718</name>
</gene>
<dbReference type="InterPro" id="IPR053168">
    <property type="entry name" value="Glutamic_endopeptidase"/>
</dbReference>